<dbReference type="AlphaFoldDB" id="E4T748"/>
<feature type="domain" description="NigD-like N-terminal OB" evidence="1">
    <location>
        <begin position="31"/>
        <end position="99"/>
    </location>
</feature>
<dbReference type="HOGENOM" id="CLU_097801_0_0_10"/>
<dbReference type="Gene3D" id="2.60.40.2370">
    <property type="entry name" value="NigD-like, C-terminal beta sandwich domain"/>
    <property type="match status" value="1"/>
</dbReference>
<dbReference type="Pfam" id="PF12667">
    <property type="entry name" value="NigD_N"/>
    <property type="match status" value="1"/>
</dbReference>
<evidence type="ECO:0000313" key="4">
    <source>
        <dbReference type="Proteomes" id="UP000008718"/>
    </source>
</evidence>
<dbReference type="InterPro" id="IPR038179">
    <property type="entry name" value="NigD-like_N_sf"/>
</dbReference>
<dbReference type="InterPro" id="IPR035376">
    <property type="entry name" value="NigD_C"/>
</dbReference>
<dbReference type="Proteomes" id="UP000008718">
    <property type="component" value="Chromosome"/>
</dbReference>
<dbReference type="OrthoDB" id="1097285at2"/>
<dbReference type="STRING" id="694427.Palpr_2410"/>
<dbReference type="InterPro" id="IPR024299">
    <property type="entry name" value="NigD-like_OB_dom"/>
</dbReference>
<sequence>MRKLFIGISLLFLVMSCNDDSNSYENNHIGIATVENPTQSTAFDFRLDDRTFMHTNTAGLLNYKPKDGQRIIANYSFIEKVSPTSNSVNVVKLNDVYEILTKGIFKIKPAQQDSIGNDQIEIRNIWIGSDYLNVEFVYPGYNKTHYISLVSDSTKTYTDNKTHLEFRHNANGDYPSNSKWGMASFNLSSLKLNHAANDSVKLVIHTREYSSTISKTYELTYKFSAQSALMHDAKIPFPLKLDSKIH</sequence>
<accession>E4T748</accession>
<organism evidence="3 4">
    <name type="scientific">Paludibacter propionicigenes (strain DSM 17365 / JCM 13257 / WB4)</name>
    <dbReference type="NCBI Taxonomy" id="694427"/>
    <lineage>
        <taxon>Bacteria</taxon>
        <taxon>Pseudomonadati</taxon>
        <taxon>Bacteroidota</taxon>
        <taxon>Bacteroidia</taxon>
        <taxon>Bacteroidales</taxon>
        <taxon>Paludibacteraceae</taxon>
        <taxon>Paludibacter</taxon>
    </lineage>
</organism>
<evidence type="ECO:0000259" key="1">
    <source>
        <dbReference type="Pfam" id="PF12667"/>
    </source>
</evidence>
<dbReference type="Pfam" id="PF17415">
    <property type="entry name" value="NigD_C"/>
    <property type="match status" value="1"/>
</dbReference>
<dbReference type="PROSITE" id="PS51257">
    <property type="entry name" value="PROKAR_LIPOPROTEIN"/>
    <property type="match status" value="1"/>
</dbReference>
<evidence type="ECO:0000313" key="3">
    <source>
        <dbReference type="EMBL" id="ADQ80542.1"/>
    </source>
</evidence>
<name>E4T748_PALPW</name>
<dbReference type="Gene3D" id="2.40.50.500">
    <property type="entry name" value="NigD-like N-terminal OB domain"/>
    <property type="match status" value="1"/>
</dbReference>
<dbReference type="KEGG" id="ppn:Palpr_2410"/>
<evidence type="ECO:0000259" key="2">
    <source>
        <dbReference type="Pfam" id="PF17415"/>
    </source>
</evidence>
<dbReference type="RefSeq" id="WP_013445911.1">
    <property type="nucleotide sequence ID" value="NC_014734.1"/>
</dbReference>
<keyword evidence="4" id="KW-1185">Reference proteome</keyword>
<evidence type="ECO:0008006" key="5">
    <source>
        <dbReference type="Google" id="ProtNLM"/>
    </source>
</evidence>
<reference evidence="3 4" key="2">
    <citation type="journal article" date="2011" name="Stand. Genomic Sci.">
        <title>Complete genome sequence of Paludibacter propionicigenes type strain (WB4).</title>
        <authorList>
            <person name="Gronow S."/>
            <person name="Munk C."/>
            <person name="Lapidus A."/>
            <person name="Nolan M."/>
            <person name="Lucas S."/>
            <person name="Hammon N."/>
            <person name="Deshpande S."/>
            <person name="Cheng J.F."/>
            <person name="Tapia R."/>
            <person name="Han C."/>
            <person name="Goodwin L."/>
            <person name="Pitluck S."/>
            <person name="Liolios K."/>
            <person name="Ivanova N."/>
            <person name="Mavromatis K."/>
            <person name="Mikhailova N."/>
            <person name="Pati A."/>
            <person name="Chen A."/>
            <person name="Palaniappan K."/>
            <person name="Land M."/>
            <person name="Hauser L."/>
            <person name="Chang Y.J."/>
            <person name="Jeffries C.D."/>
            <person name="Brambilla E."/>
            <person name="Rohde M."/>
            <person name="Goker M."/>
            <person name="Detter J.C."/>
            <person name="Woyke T."/>
            <person name="Bristow J."/>
            <person name="Eisen J.A."/>
            <person name="Markowitz V."/>
            <person name="Hugenholtz P."/>
            <person name="Kyrpides N.C."/>
            <person name="Klenk H.P."/>
        </authorList>
    </citation>
    <scope>NUCLEOTIDE SEQUENCE [LARGE SCALE GENOMIC DNA]</scope>
    <source>
        <strain evidence="4">DSM 17365 / JCM 13257 / WB4</strain>
    </source>
</reference>
<dbReference type="InterPro" id="IPR038143">
    <property type="entry name" value="NigD-like_C_dom_sf"/>
</dbReference>
<proteinExistence type="predicted"/>
<gene>
    <name evidence="3" type="ordered locus">Palpr_2410</name>
</gene>
<feature type="domain" description="NigD-like C-terminal" evidence="2">
    <location>
        <begin position="104"/>
        <end position="221"/>
    </location>
</feature>
<reference key="1">
    <citation type="submission" date="2010-11" db="EMBL/GenBank/DDBJ databases">
        <title>The complete genome of Paludibacter propionicigenes DSM 17365.</title>
        <authorList>
            <consortium name="US DOE Joint Genome Institute (JGI-PGF)"/>
            <person name="Lucas S."/>
            <person name="Copeland A."/>
            <person name="Lapidus A."/>
            <person name="Bruce D."/>
            <person name="Goodwin L."/>
            <person name="Pitluck S."/>
            <person name="Kyrpides N."/>
            <person name="Mavromatis K."/>
            <person name="Ivanova N."/>
            <person name="Munk A.C."/>
            <person name="Brettin T."/>
            <person name="Detter J.C."/>
            <person name="Han C."/>
            <person name="Tapia R."/>
            <person name="Land M."/>
            <person name="Hauser L."/>
            <person name="Markowitz V."/>
            <person name="Cheng J.-F."/>
            <person name="Hugenholtz P."/>
            <person name="Woyke T."/>
            <person name="Wu D."/>
            <person name="Gronow S."/>
            <person name="Wellnitz S."/>
            <person name="Brambilla E."/>
            <person name="Klenk H.-P."/>
            <person name="Eisen J.A."/>
        </authorList>
    </citation>
    <scope>NUCLEOTIDE SEQUENCE</scope>
    <source>
        <strain>WB4</strain>
    </source>
</reference>
<dbReference type="eggNOG" id="ENOG5032SB4">
    <property type="taxonomic scope" value="Bacteria"/>
</dbReference>
<dbReference type="EMBL" id="CP002345">
    <property type="protein sequence ID" value="ADQ80542.1"/>
    <property type="molecule type" value="Genomic_DNA"/>
</dbReference>
<protein>
    <recommendedName>
        <fullName evidence="5">NigD-like C-terminal beta sandwich domain-containing protein</fullName>
    </recommendedName>
</protein>